<keyword evidence="1" id="KW-0479">Metal-binding</keyword>
<organism evidence="3 4">
    <name type="scientific">Sinorhizobium terangae</name>
    <dbReference type="NCBI Taxonomy" id="110322"/>
    <lineage>
        <taxon>Bacteria</taxon>
        <taxon>Pseudomonadati</taxon>
        <taxon>Pseudomonadota</taxon>
        <taxon>Alphaproteobacteria</taxon>
        <taxon>Hyphomicrobiales</taxon>
        <taxon>Rhizobiaceae</taxon>
        <taxon>Sinorhizobium/Ensifer group</taxon>
        <taxon>Sinorhizobium</taxon>
    </lineage>
</organism>
<dbReference type="InterPro" id="IPR024935">
    <property type="entry name" value="Rubredoxin_dom"/>
</dbReference>
<sequence length="33" mass="3826">MESGISFADLPEDWRCPNCDTLRSKFMRLGHGR</sequence>
<feature type="domain" description="Rubredoxin" evidence="2">
    <location>
        <begin position="2"/>
        <end position="26"/>
    </location>
</feature>
<dbReference type="InterPro" id="IPR018527">
    <property type="entry name" value="Rubredoxin_Fe_BS"/>
</dbReference>
<accession>A0A6N7LJX0</accession>
<keyword evidence="4" id="KW-1185">Reference proteome</keyword>
<protein>
    <recommendedName>
        <fullName evidence="2">Rubredoxin domain-containing protein</fullName>
    </recommendedName>
</protein>
<proteinExistence type="predicted"/>
<gene>
    <name evidence="3" type="ORF">GHK62_26510</name>
</gene>
<name>A0A6N7LJX0_SINTE</name>
<dbReference type="AlphaFoldDB" id="A0A6N7LJX0"/>
<dbReference type="PROSITE" id="PS00202">
    <property type="entry name" value="RUBREDOXIN"/>
    <property type="match status" value="1"/>
</dbReference>
<dbReference type="SUPFAM" id="SSF57802">
    <property type="entry name" value="Rubredoxin-like"/>
    <property type="match status" value="1"/>
</dbReference>
<evidence type="ECO:0000313" key="3">
    <source>
        <dbReference type="EMBL" id="MQX18161.1"/>
    </source>
</evidence>
<dbReference type="Proteomes" id="UP000439983">
    <property type="component" value="Unassembled WGS sequence"/>
</dbReference>
<dbReference type="Pfam" id="PF00301">
    <property type="entry name" value="Rubredoxin"/>
    <property type="match status" value="1"/>
</dbReference>
<dbReference type="RefSeq" id="WP_184108899.1">
    <property type="nucleotide sequence ID" value="NZ_JACIGA010000014.1"/>
</dbReference>
<evidence type="ECO:0000256" key="1">
    <source>
        <dbReference type="ARBA" id="ARBA00022723"/>
    </source>
</evidence>
<comment type="caution">
    <text evidence="3">The sequence shown here is derived from an EMBL/GenBank/DDBJ whole genome shotgun (WGS) entry which is preliminary data.</text>
</comment>
<dbReference type="EMBL" id="WITC01000116">
    <property type="protein sequence ID" value="MQX18161.1"/>
    <property type="molecule type" value="Genomic_DNA"/>
</dbReference>
<evidence type="ECO:0000313" key="4">
    <source>
        <dbReference type="Proteomes" id="UP000439983"/>
    </source>
</evidence>
<dbReference type="GO" id="GO:0005506">
    <property type="term" value="F:iron ion binding"/>
    <property type="evidence" value="ECO:0007669"/>
    <property type="project" value="InterPro"/>
</dbReference>
<dbReference type="Gene3D" id="2.20.28.10">
    <property type="match status" value="1"/>
</dbReference>
<reference evidence="3 4" key="1">
    <citation type="journal article" date="2013" name="Genome Biol.">
        <title>Comparative genomics of the core and accessory genomes of 48 Sinorhizobium strains comprising five genospecies.</title>
        <authorList>
            <person name="Sugawara M."/>
            <person name="Epstein B."/>
            <person name="Badgley B.D."/>
            <person name="Unno T."/>
            <person name="Xu L."/>
            <person name="Reese J."/>
            <person name="Gyaneshwar P."/>
            <person name="Denny R."/>
            <person name="Mudge J."/>
            <person name="Bharti A.K."/>
            <person name="Farmer A.D."/>
            <person name="May G.D."/>
            <person name="Woodward J.E."/>
            <person name="Medigue C."/>
            <person name="Vallenet D."/>
            <person name="Lajus A."/>
            <person name="Rouy Z."/>
            <person name="Martinez-Vaz B."/>
            <person name="Tiffin P."/>
            <person name="Young N.D."/>
            <person name="Sadowsky M.J."/>
        </authorList>
    </citation>
    <scope>NUCLEOTIDE SEQUENCE [LARGE SCALE GENOMIC DNA]</scope>
    <source>
        <strain evidence="3 4">USDA4894</strain>
    </source>
</reference>
<evidence type="ECO:0000259" key="2">
    <source>
        <dbReference type="Pfam" id="PF00301"/>
    </source>
</evidence>